<dbReference type="Pfam" id="PF01652">
    <property type="entry name" value="IF4E"/>
    <property type="match status" value="1"/>
</dbReference>
<sequence>MAGNPGYFSNHSQTRLTANNTGANTNSSPVSTPTSSGPNGNSLAGPNSRSRSTSSAAPPSAVRSKHFSLSVAGTEKPSAEKGRGASTDRAGNGNNLPAVHPLKSTWVIWFHQRQNRTPQTLINYEEGIKRVTAFSSVESFWSIFTHLNPPSNLQPTTDYLIFHSGVQRPVWEDPMNVKGGKWSIRLRKGVADRLWEDLILALIGDQFEDEDEVCGCVLSVRIQEDIISIWNKDESNSQVLNRIRETTRRVLNLPPSTTFEYKSHNESLQDKGSFRKMPPAANDRVVAVNSSAFVSLTFFLYFSLFAVYTPYTIYKYGFKGWANVVIKDGWKYFILAACDVEANYCVVLAYRFTNLLSCMLLNSESWFALEEWACWLVCSRRVIVRAEVNLGAASDHLTGTGQYPAASMVKGDLLMLAGATLYGFTNATEEFLHHYTYVIKSPLYEVLGQLGLYAMIINAIQASGLEHKLMREATWNGGVIGLLFAYTAAMFILYTTAPLIYRAASSVYYNLSLLSSNFYGLLFALGLYHYRPYWLYFIAFAVIIVGLVTYFWHSTPEEQGELDPQKPEYVQRRPEPNSNSEVPV</sequence>
<feature type="region of interest" description="Disordered" evidence="7">
    <location>
        <begin position="557"/>
        <end position="584"/>
    </location>
</feature>
<gene>
    <name evidence="9" type="ORF">RDB_LOCUS117789</name>
</gene>
<dbReference type="PANTHER" id="PTHR14233:SF4">
    <property type="entry name" value="SOLUTE CARRIER FAMILY 35 MEMBER F2"/>
    <property type="match status" value="1"/>
</dbReference>
<organism evidence="9 10">
    <name type="scientific">Rhizoctonia solani</name>
    <dbReference type="NCBI Taxonomy" id="456999"/>
    <lineage>
        <taxon>Eukaryota</taxon>
        <taxon>Fungi</taxon>
        <taxon>Dikarya</taxon>
        <taxon>Basidiomycota</taxon>
        <taxon>Agaricomycotina</taxon>
        <taxon>Agaricomycetes</taxon>
        <taxon>Cantharellales</taxon>
        <taxon>Ceratobasidiaceae</taxon>
        <taxon>Rhizoctonia</taxon>
    </lineage>
</organism>
<dbReference type="InterPro" id="IPR023398">
    <property type="entry name" value="TIF_eIF4e-like"/>
</dbReference>
<feature type="compositionally biased region" description="Polar residues" evidence="7">
    <location>
        <begin position="7"/>
        <end position="16"/>
    </location>
</feature>
<comment type="caution">
    <text evidence="9">The sequence shown here is derived from an EMBL/GenBank/DDBJ whole genome shotgun (WGS) entry which is preliminary data.</text>
</comment>
<dbReference type="EMBL" id="CAJMWX010001244">
    <property type="protein sequence ID" value="CAE6477102.1"/>
    <property type="molecule type" value="Genomic_DNA"/>
</dbReference>
<feature type="compositionally biased region" description="Low complexity" evidence="7">
    <location>
        <begin position="17"/>
        <end position="62"/>
    </location>
</feature>
<dbReference type="GO" id="GO:0016020">
    <property type="term" value="C:membrane"/>
    <property type="evidence" value="ECO:0007669"/>
    <property type="project" value="UniProtKB-SubCell"/>
</dbReference>
<evidence type="ECO:0000256" key="4">
    <source>
        <dbReference type="ARBA" id="ARBA00022692"/>
    </source>
</evidence>
<feature type="compositionally biased region" description="Basic and acidic residues" evidence="7">
    <location>
        <begin position="563"/>
        <end position="575"/>
    </location>
</feature>
<protein>
    <recommendedName>
        <fullName evidence="11">Eukaryotic translation initiation factor 4E type 2</fullName>
    </recommendedName>
</protein>
<dbReference type="SUPFAM" id="SSF55418">
    <property type="entry name" value="eIF4e-like"/>
    <property type="match status" value="1"/>
</dbReference>
<proteinExistence type="inferred from homology"/>
<dbReference type="PANTHER" id="PTHR14233">
    <property type="entry name" value="DUF914-RELATED"/>
    <property type="match status" value="1"/>
</dbReference>
<dbReference type="AlphaFoldDB" id="A0A8H3GWK0"/>
<dbReference type="GO" id="GO:0003723">
    <property type="term" value="F:RNA binding"/>
    <property type="evidence" value="ECO:0007669"/>
    <property type="project" value="InterPro"/>
</dbReference>
<comment type="similarity">
    <text evidence="2">Belongs to the SLC35F solute transporter family.</text>
</comment>
<dbReference type="InterPro" id="IPR001040">
    <property type="entry name" value="TIF_eIF_4E"/>
</dbReference>
<dbReference type="InterPro" id="IPR052221">
    <property type="entry name" value="SLC35F_Transporter"/>
</dbReference>
<feature type="transmembrane region" description="Helical" evidence="8">
    <location>
        <begin position="533"/>
        <end position="552"/>
    </location>
</feature>
<feature type="transmembrane region" description="Helical" evidence="8">
    <location>
        <begin position="477"/>
        <end position="501"/>
    </location>
</feature>
<evidence type="ECO:0000256" key="7">
    <source>
        <dbReference type="SAM" id="MobiDB-lite"/>
    </source>
</evidence>
<keyword evidence="4 8" id="KW-0812">Transmembrane</keyword>
<accession>A0A8H3GWK0</accession>
<keyword evidence="6 8" id="KW-0472">Membrane</keyword>
<evidence type="ECO:0008006" key="11">
    <source>
        <dbReference type="Google" id="ProtNLM"/>
    </source>
</evidence>
<dbReference type="GO" id="GO:0003743">
    <property type="term" value="F:translation initiation factor activity"/>
    <property type="evidence" value="ECO:0007669"/>
    <property type="project" value="InterPro"/>
</dbReference>
<evidence type="ECO:0000256" key="2">
    <source>
        <dbReference type="ARBA" id="ARBA00007863"/>
    </source>
</evidence>
<dbReference type="GO" id="GO:0022857">
    <property type="term" value="F:transmembrane transporter activity"/>
    <property type="evidence" value="ECO:0007669"/>
    <property type="project" value="InterPro"/>
</dbReference>
<dbReference type="InterPro" id="IPR009262">
    <property type="entry name" value="SLC35_F1/F2/F6"/>
</dbReference>
<evidence type="ECO:0000256" key="3">
    <source>
        <dbReference type="ARBA" id="ARBA00022448"/>
    </source>
</evidence>
<dbReference type="Proteomes" id="UP000663888">
    <property type="component" value="Unassembled WGS sequence"/>
</dbReference>
<feature type="transmembrane region" description="Helical" evidence="8">
    <location>
        <begin position="292"/>
        <end position="311"/>
    </location>
</feature>
<evidence type="ECO:0000313" key="10">
    <source>
        <dbReference type="Proteomes" id="UP000663888"/>
    </source>
</evidence>
<comment type="subcellular location">
    <subcellularLocation>
        <location evidence="1">Membrane</location>
        <topology evidence="1">Multi-pass membrane protein</topology>
    </subcellularLocation>
</comment>
<evidence type="ECO:0000256" key="8">
    <source>
        <dbReference type="SAM" id="Phobius"/>
    </source>
</evidence>
<feature type="transmembrane region" description="Helical" evidence="8">
    <location>
        <begin position="507"/>
        <end position="528"/>
    </location>
</feature>
<reference evidence="9" key="1">
    <citation type="submission" date="2021-01" db="EMBL/GenBank/DDBJ databases">
        <authorList>
            <person name="Kaushik A."/>
        </authorList>
    </citation>
    <scope>NUCLEOTIDE SEQUENCE</scope>
    <source>
        <strain evidence="9">AG4-R118</strain>
    </source>
</reference>
<evidence type="ECO:0000256" key="6">
    <source>
        <dbReference type="ARBA" id="ARBA00023136"/>
    </source>
</evidence>
<dbReference type="Gene3D" id="3.30.760.10">
    <property type="entry name" value="RNA Cap, Translation Initiation Factor Eif4e"/>
    <property type="match status" value="1"/>
</dbReference>
<evidence type="ECO:0000256" key="1">
    <source>
        <dbReference type="ARBA" id="ARBA00004141"/>
    </source>
</evidence>
<feature type="region of interest" description="Disordered" evidence="7">
    <location>
        <begin position="1"/>
        <end position="97"/>
    </location>
</feature>
<evidence type="ECO:0000256" key="5">
    <source>
        <dbReference type="ARBA" id="ARBA00022989"/>
    </source>
</evidence>
<name>A0A8H3GWK0_9AGAM</name>
<dbReference type="Pfam" id="PF06027">
    <property type="entry name" value="SLC35F"/>
    <property type="match status" value="1"/>
</dbReference>
<keyword evidence="5 8" id="KW-1133">Transmembrane helix</keyword>
<keyword evidence="3" id="KW-0813">Transport</keyword>
<evidence type="ECO:0000313" key="9">
    <source>
        <dbReference type="EMBL" id="CAE6477102.1"/>
    </source>
</evidence>